<evidence type="ECO:0000256" key="3">
    <source>
        <dbReference type="ARBA" id="ARBA00023157"/>
    </source>
</evidence>
<comment type="caution">
    <text evidence="6">The sequence shown here is derived from an EMBL/GenBank/DDBJ whole genome shotgun (WGS) entry which is preliminary data.</text>
</comment>
<dbReference type="PANTHER" id="PTHR42852">
    <property type="entry name" value="THIOL:DISULFIDE INTERCHANGE PROTEIN DSBE"/>
    <property type="match status" value="1"/>
</dbReference>
<gene>
    <name evidence="6" type="ORF">WH52_13780</name>
</gene>
<dbReference type="GO" id="GO:0017004">
    <property type="term" value="P:cytochrome complex assembly"/>
    <property type="evidence" value="ECO:0007669"/>
    <property type="project" value="UniProtKB-KW"/>
</dbReference>
<evidence type="ECO:0000259" key="5">
    <source>
        <dbReference type="PROSITE" id="PS51352"/>
    </source>
</evidence>
<dbReference type="OrthoDB" id="743079at2"/>
<keyword evidence="4" id="KW-0676">Redox-active center</keyword>
<evidence type="ECO:0000313" key="6">
    <source>
        <dbReference type="EMBL" id="OSY86965.1"/>
    </source>
</evidence>
<dbReference type="STRING" id="1635173.WH52_13780"/>
<evidence type="ECO:0000256" key="4">
    <source>
        <dbReference type="ARBA" id="ARBA00023284"/>
    </source>
</evidence>
<dbReference type="GO" id="GO:0030313">
    <property type="term" value="C:cell envelope"/>
    <property type="evidence" value="ECO:0007669"/>
    <property type="project" value="UniProtKB-SubCell"/>
</dbReference>
<dbReference type="Pfam" id="PF00578">
    <property type="entry name" value="AhpC-TSA"/>
    <property type="match status" value="1"/>
</dbReference>
<protein>
    <submittedName>
        <fullName evidence="6">Thioredoxin</fullName>
    </submittedName>
</protein>
<dbReference type="RefSeq" id="WP_086031556.1">
    <property type="nucleotide sequence ID" value="NZ_LAPZ01000016.1"/>
</dbReference>
<keyword evidence="3" id="KW-1015">Disulfide bond</keyword>
<dbReference type="InParanoid" id="A0A1Y2P941"/>
<sequence>MKKILYAAVASLAIIACKNEPKDYVTLSGKITNMNSDSLVVVNPQTRYKKVLKLDEQGTFSDTLKVKPGVFILFDGTEQTQVFLKNGADINVTLDTKEFDETVTFTGSGVAESNFLKKSALVQEEFFKDLNGLLTSPKEEYEAKMKELSDDYNKRLTGDLDSAFVSNQKKSIEMMQMQLGKMREQKMYLATKLAKGTPSPKFENYENHKGGTTSLDDLKGKYVYVDVWATWCQPCKNEIPSLKKVEKQFHDKNIEFVSISVDKKNAHEAWKKMVADKELGGVQLFADNDWNSKFVKDYLINGIPRFILIDPNGNIVTPDAPRPSNPKLVELFNSLDI</sequence>
<keyword evidence="7" id="KW-1185">Reference proteome</keyword>
<dbReference type="EMBL" id="LAPZ01000016">
    <property type="protein sequence ID" value="OSY86965.1"/>
    <property type="molecule type" value="Genomic_DNA"/>
</dbReference>
<dbReference type="InterPro" id="IPR036249">
    <property type="entry name" value="Thioredoxin-like_sf"/>
</dbReference>
<evidence type="ECO:0000256" key="2">
    <source>
        <dbReference type="ARBA" id="ARBA00022748"/>
    </source>
</evidence>
<dbReference type="Proteomes" id="UP000194221">
    <property type="component" value="Unassembled WGS sequence"/>
</dbReference>
<name>A0A1Y2P941_9FLAO</name>
<dbReference type="InterPro" id="IPR013766">
    <property type="entry name" value="Thioredoxin_domain"/>
</dbReference>
<dbReference type="SUPFAM" id="SSF52833">
    <property type="entry name" value="Thioredoxin-like"/>
    <property type="match status" value="1"/>
</dbReference>
<keyword evidence="2" id="KW-0201">Cytochrome c-type biogenesis</keyword>
<accession>A0A1Y2P941</accession>
<evidence type="ECO:0000313" key="7">
    <source>
        <dbReference type="Proteomes" id="UP000194221"/>
    </source>
</evidence>
<organism evidence="6 7">
    <name type="scientific">Tenacibaculum holothuriorum</name>
    <dbReference type="NCBI Taxonomy" id="1635173"/>
    <lineage>
        <taxon>Bacteria</taxon>
        <taxon>Pseudomonadati</taxon>
        <taxon>Bacteroidota</taxon>
        <taxon>Flavobacteriia</taxon>
        <taxon>Flavobacteriales</taxon>
        <taxon>Flavobacteriaceae</taxon>
        <taxon>Tenacibaculum</taxon>
    </lineage>
</organism>
<comment type="subcellular location">
    <subcellularLocation>
        <location evidence="1">Cell envelope</location>
    </subcellularLocation>
</comment>
<dbReference type="PROSITE" id="PS51257">
    <property type="entry name" value="PROKAR_LIPOPROTEIN"/>
    <property type="match status" value="1"/>
</dbReference>
<evidence type="ECO:0000256" key="1">
    <source>
        <dbReference type="ARBA" id="ARBA00004196"/>
    </source>
</evidence>
<feature type="domain" description="Thioredoxin" evidence="5">
    <location>
        <begin position="193"/>
        <end position="337"/>
    </location>
</feature>
<proteinExistence type="predicted"/>
<dbReference type="CDD" id="cd02966">
    <property type="entry name" value="TlpA_like_family"/>
    <property type="match status" value="1"/>
</dbReference>
<dbReference type="Gene3D" id="3.40.30.10">
    <property type="entry name" value="Glutaredoxin"/>
    <property type="match status" value="1"/>
</dbReference>
<dbReference type="InterPro" id="IPR050553">
    <property type="entry name" value="Thioredoxin_ResA/DsbE_sf"/>
</dbReference>
<dbReference type="InterPro" id="IPR000866">
    <property type="entry name" value="AhpC/TSA"/>
</dbReference>
<dbReference type="AlphaFoldDB" id="A0A1Y2P941"/>
<dbReference type="PROSITE" id="PS51352">
    <property type="entry name" value="THIOREDOXIN_2"/>
    <property type="match status" value="1"/>
</dbReference>
<dbReference type="PANTHER" id="PTHR42852:SF6">
    <property type="entry name" value="THIOL:DISULFIDE INTERCHANGE PROTEIN DSBE"/>
    <property type="match status" value="1"/>
</dbReference>
<reference evidence="6 7" key="1">
    <citation type="submission" date="2015-03" db="EMBL/GenBank/DDBJ databases">
        <title>Genome sequence of Tenacibaculum sp. S2-2, isolated from intestinal microbiota of sea cucumber, Apostichopus japonicas.</title>
        <authorList>
            <person name="Shao Z."/>
            <person name="Wang L."/>
            <person name="Li X."/>
        </authorList>
    </citation>
    <scope>NUCLEOTIDE SEQUENCE [LARGE SCALE GENOMIC DNA]</scope>
    <source>
        <strain evidence="6 7">S2-2</strain>
    </source>
</reference>